<name>A0ABU9J562_9GAMM</name>
<evidence type="ECO:0000313" key="2">
    <source>
        <dbReference type="Proteomes" id="UP001459204"/>
    </source>
</evidence>
<dbReference type="EMBL" id="JBBWWT010000017">
    <property type="protein sequence ID" value="MEL1266383.1"/>
    <property type="molecule type" value="Genomic_DNA"/>
</dbReference>
<keyword evidence="2" id="KW-1185">Reference proteome</keyword>
<reference evidence="1 2" key="1">
    <citation type="submission" date="2024-04" db="EMBL/GenBank/DDBJ databases">
        <title>Draft genome sequence of Pseudoxanthomonas putridarboris WD12.</title>
        <authorList>
            <person name="Oh J."/>
        </authorList>
    </citation>
    <scope>NUCLEOTIDE SEQUENCE [LARGE SCALE GENOMIC DNA]</scope>
    <source>
        <strain evidence="1 2">WD12</strain>
    </source>
</reference>
<evidence type="ECO:0000313" key="1">
    <source>
        <dbReference type="EMBL" id="MEL1266383.1"/>
    </source>
</evidence>
<dbReference type="RefSeq" id="WP_341727555.1">
    <property type="nucleotide sequence ID" value="NZ_JBBWWT010000017.1"/>
</dbReference>
<comment type="caution">
    <text evidence="1">The sequence shown here is derived from an EMBL/GenBank/DDBJ whole genome shotgun (WGS) entry which is preliminary data.</text>
</comment>
<gene>
    <name evidence="1" type="ORF">AAD027_18690</name>
</gene>
<dbReference type="Proteomes" id="UP001459204">
    <property type="component" value="Unassembled WGS sequence"/>
</dbReference>
<accession>A0ABU9J562</accession>
<organism evidence="1 2">
    <name type="scientific">Pseudoxanthomonas putridarboris</name>
    <dbReference type="NCBI Taxonomy" id="752605"/>
    <lineage>
        <taxon>Bacteria</taxon>
        <taxon>Pseudomonadati</taxon>
        <taxon>Pseudomonadota</taxon>
        <taxon>Gammaproteobacteria</taxon>
        <taxon>Lysobacterales</taxon>
        <taxon>Lysobacteraceae</taxon>
        <taxon>Pseudoxanthomonas</taxon>
    </lineage>
</organism>
<protein>
    <submittedName>
        <fullName evidence="1">Uncharacterized protein</fullName>
    </submittedName>
</protein>
<proteinExistence type="predicted"/>
<sequence length="379" mass="43132">MNPFNIPDDPAELHPRRKRQAALLYRFASLDCLKGLLPKIDELIQFADELVERRQPLDSRMMSKRWGARDTSANWGTYAFPALVDFKESTLWDIQQRAVELYGITGANQCARMLKEYSMLWMTPEQEAEFNERAQAVFGYAYEIDDVMERPATSKDSTFRNVWKAHKSKFPKLPKFRVRTDIEGETDKVPPRTGVYVPQDDPYGALQFGWTGHSTSASDGSRFYGGKLDEVLTFNELGLAAAQAAGHGRMWLWDDGPGLLKFVQQPQYRDVLRDWQGNEITEEKWAVGAVARDAYVARPCKWYFVEMLNDEFEDTNEPPEEVTAQRLPGMRAVTGTPCPYPGVWECDELPVGPQTVAYGVPMPAVQGKTVTWRLVKAVE</sequence>